<evidence type="ECO:0000313" key="3">
    <source>
        <dbReference type="Proteomes" id="UP000281028"/>
    </source>
</evidence>
<name>A0A433WQD6_9BACT</name>
<dbReference type="InterPro" id="IPR000772">
    <property type="entry name" value="Ricin_B_lectin"/>
</dbReference>
<evidence type="ECO:0000313" key="2">
    <source>
        <dbReference type="EMBL" id="NSL85672.1"/>
    </source>
</evidence>
<dbReference type="Proteomes" id="UP000281028">
    <property type="component" value="Unassembled WGS sequence"/>
</dbReference>
<dbReference type="SUPFAM" id="SSF50370">
    <property type="entry name" value="Ricin B-like lectins"/>
    <property type="match status" value="1"/>
</dbReference>
<dbReference type="PROSITE" id="PS51257">
    <property type="entry name" value="PROKAR_LIPOPROTEIN"/>
    <property type="match status" value="1"/>
</dbReference>
<keyword evidence="3" id="KW-1185">Reference proteome</keyword>
<proteinExistence type="predicted"/>
<dbReference type="InterPro" id="IPR035992">
    <property type="entry name" value="Ricin_B-like_lectins"/>
</dbReference>
<organism evidence="2 3">
    <name type="scientific">Chitinophaga solisilvae</name>
    <dbReference type="NCBI Taxonomy" id="1233460"/>
    <lineage>
        <taxon>Bacteria</taxon>
        <taxon>Pseudomonadati</taxon>
        <taxon>Bacteroidota</taxon>
        <taxon>Chitinophagia</taxon>
        <taxon>Chitinophagales</taxon>
        <taxon>Chitinophagaceae</taxon>
        <taxon>Chitinophaga</taxon>
    </lineage>
</organism>
<accession>A0A433WQD6</accession>
<dbReference type="EMBL" id="RIAR02000001">
    <property type="protein sequence ID" value="NSL85672.1"/>
    <property type="molecule type" value="Genomic_DNA"/>
</dbReference>
<comment type="caution">
    <text evidence="2">The sequence shown here is derived from an EMBL/GenBank/DDBJ whole genome shotgun (WGS) entry which is preliminary data.</text>
</comment>
<feature type="domain" description="Ricin B lectin" evidence="1">
    <location>
        <begin position="92"/>
        <end position="174"/>
    </location>
</feature>
<evidence type="ECO:0000259" key="1">
    <source>
        <dbReference type="Pfam" id="PF14200"/>
    </source>
</evidence>
<dbReference type="Pfam" id="PF14200">
    <property type="entry name" value="RicinB_lectin_2"/>
    <property type="match status" value="1"/>
</dbReference>
<reference evidence="2" key="1">
    <citation type="submission" date="2020-05" db="EMBL/GenBank/DDBJ databases">
        <title>Chitinophaga laudate sp. nov., isolated from a tropical peat swamp.</title>
        <authorList>
            <person name="Goh C.B.S."/>
            <person name="Lee M.S."/>
            <person name="Parimannan S."/>
            <person name="Pasbakhsh P."/>
            <person name="Yule C.M."/>
            <person name="Rajandas H."/>
            <person name="Loke S."/>
            <person name="Croft L."/>
            <person name="Tan J.B.L."/>
        </authorList>
    </citation>
    <scope>NUCLEOTIDE SEQUENCE</scope>
    <source>
        <strain evidence="2">Mgbs1</strain>
    </source>
</reference>
<dbReference type="CDD" id="cd00161">
    <property type="entry name" value="beta-trefoil_Ricin-like"/>
    <property type="match status" value="1"/>
</dbReference>
<dbReference type="AlphaFoldDB" id="A0A433WQD6"/>
<dbReference type="OrthoDB" id="9765957at2"/>
<sequence>MTHYRKILFGLLVAAVSVFTSCSKDGRDQYTPEKQDKADNNTARTELYENVNFQDGEYNMYLYNSSLVVEISGGWLGEALAQTGQYNAGITQRMRLTSLGSGFYKITAVHSGLVLTVIDNPLAEGSRIQQAEWKGDAFQQWRFVNIGDGYVAIVSRHSSLGIHGYGPAGTPLVQRAAQGTWPSYKWRVWKI</sequence>
<gene>
    <name evidence="2" type="ORF">ECE50_002445</name>
</gene>
<dbReference type="Gene3D" id="2.80.10.50">
    <property type="match status" value="1"/>
</dbReference>
<protein>
    <submittedName>
        <fullName evidence="2">RICIN domain-containing protein</fullName>
    </submittedName>
</protein>